<evidence type="ECO:0000313" key="3">
    <source>
        <dbReference type="Proteomes" id="UP000186323"/>
    </source>
</evidence>
<dbReference type="InterPro" id="IPR035160">
    <property type="entry name" value="DUF5334"/>
</dbReference>
<feature type="signal peptide" evidence="1">
    <location>
        <begin position="1"/>
        <end position="31"/>
    </location>
</feature>
<reference evidence="3" key="1">
    <citation type="submission" date="2016-10" db="EMBL/GenBank/DDBJ databases">
        <authorList>
            <person name="Wegmann U."/>
        </authorList>
    </citation>
    <scope>NUCLEOTIDE SEQUENCE [LARGE SCALE GENOMIC DNA]</scope>
</reference>
<name>A0A1K1LI76_9BACT</name>
<organism evidence="2 3">
    <name type="scientific">Desulfovibrio piger</name>
    <dbReference type="NCBI Taxonomy" id="901"/>
    <lineage>
        <taxon>Bacteria</taxon>
        <taxon>Pseudomonadati</taxon>
        <taxon>Thermodesulfobacteriota</taxon>
        <taxon>Desulfovibrionia</taxon>
        <taxon>Desulfovibrionales</taxon>
        <taxon>Desulfovibrionaceae</taxon>
        <taxon>Desulfovibrio</taxon>
    </lineage>
</organism>
<dbReference type="Pfam" id="PF17268">
    <property type="entry name" value="DUF5334"/>
    <property type="match status" value="1"/>
</dbReference>
<evidence type="ECO:0000313" key="2">
    <source>
        <dbReference type="EMBL" id="SFV74407.1"/>
    </source>
</evidence>
<dbReference type="AlphaFoldDB" id="A0A1K1LI76"/>
<evidence type="ECO:0000256" key="1">
    <source>
        <dbReference type="SAM" id="SignalP"/>
    </source>
</evidence>
<dbReference type="EMBL" id="LT630450">
    <property type="protein sequence ID" value="SFV74407.1"/>
    <property type="molecule type" value="Genomic_DNA"/>
</dbReference>
<dbReference type="Proteomes" id="UP000186323">
    <property type="component" value="Chromosome I"/>
</dbReference>
<sequence>MKTLLRNQRVRRLPAVIALCASLALPLPALAWDGFDADSADLVEIIPDALPNKGDTVDVRNYSNDETTTCLVVSVTRNSRTVEIVVRTPDGQAHTLVMEGR</sequence>
<keyword evidence="3" id="KW-1185">Reference proteome</keyword>
<feature type="chain" id="PRO_5013267204" evidence="1">
    <location>
        <begin position="32"/>
        <end position="101"/>
    </location>
</feature>
<proteinExistence type="predicted"/>
<dbReference type="RefSeq" id="WP_072337356.1">
    <property type="nucleotide sequence ID" value="NZ_CALJDE010000056.1"/>
</dbReference>
<protein>
    <submittedName>
        <fullName evidence="2">Uncharacterized protein</fullName>
    </submittedName>
</protein>
<keyword evidence="1" id="KW-0732">Signal</keyword>
<dbReference type="KEGG" id="dpg:DESPIGER_2593"/>
<gene>
    <name evidence="2" type="ORF">DESPIGER_2593</name>
</gene>
<accession>A0A1K1LI76</accession>